<sequence length="67" mass="7505">MRVIREGAGEAVVILHRNRPAFYAVPPALYEALLEVVDDAHLAEIARARRDERAVRLDIDELIALGK</sequence>
<evidence type="ECO:0000313" key="2">
    <source>
        <dbReference type="EMBL" id="ESR01330.1"/>
    </source>
</evidence>
<organism evidence="2 3">
    <name type="scientific">Stutzerimonas chloritidismutans AW-1</name>
    <dbReference type="NCBI Taxonomy" id="1263865"/>
    <lineage>
        <taxon>Bacteria</taxon>
        <taxon>Pseudomonadati</taxon>
        <taxon>Pseudomonadota</taxon>
        <taxon>Gammaproteobacteria</taxon>
        <taxon>Pseudomonadales</taxon>
        <taxon>Pseudomonadaceae</taxon>
        <taxon>Stutzerimonas</taxon>
    </lineage>
</organism>
<evidence type="ECO:0000313" key="3">
    <source>
        <dbReference type="Proteomes" id="UP000017822"/>
    </source>
</evidence>
<comment type="caution">
    <text evidence="2">The sequence shown here is derived from an EMBL/GenBank/DDBJ whole genome shotgun (WGS) entry which is preliminary data.</text>
</comment>
<evidence type="ECO:0008006" key="4">
    <source>
        <dbReference type="Google" id="ProtNLM"/>
    </source>
</evidence>
<accession>V4QF25</accession>
<reference evidence="2 3" key="1">
    <citation type="submission" date="2013-07" db="EMBL/GenBank/DDBJ databases">
        <authorList>
            <person name="Schaap P.J."/>
            <person name="Mehboob F."/>
            <person name="Oosterkamp M.J."/>
            <person name="de Vos W.M."/>
            <person name="Stams A.J.M."/>
            <person name="Koehorst J.J."/>
        </authorList>
    </citation>
    <scope>NUCLEOTIDE SEQUENCE [LARGE SCALE GENOMIC DNA]</scope>
    <source>
        <strain evidence="2 3">AW-1</strain>
    </source>
</reference>
<dbReference type="EMBL" id="AOFQ01000004">
    <property type="protein sequence ID" value="ESR01317.1"/>
    <property type="molecule type" value="Genomic_DNA"/>
</dbReference>
<gene>
    <name evidence="1" type="ORF">F753_01250</name>
    <name evidence="2" type="ORF">F753_01320</name>
</gene>
<proteinExistence type="predicted"/>
<dbReference type="PATRIC" id="fig|1263865.4.peg.251"/>
<protein>
    <recommendedName>
        <fullName evidence="4">Antitoxin</fullName>
    </recommendedName>
</protein>
<dbReference type="EMBL" id="AOFQ01000004">
    <property type="protein sequence ID" value="ESR01330.1"/>
    <property type="molecule type" value="Genomic_DNA"/>
</dbReference>
<dbReference type="AlphaFoldDB" id="V4QF25"/>
<evidence type="ECO:0000313" key="1">
    <source>
        <dbReference type="EMBL" id="ESR01317.1"/>
    </source>
</evidence>
<dbReference type="Proteomes" id="UP000017822">
    <property type="component" value="Unassembled WGS sequence"/>
</dbReference>
<name>V4QF25_STUCH</name>